<keyword evidence="1" id="KW-0833">Ubl conjugation pathway</keyword>
<dbReference type="OrthoDB" id="2095648at2759"/>
<dbReference type="InterPro" id="IPR036047">
    <property type="entry name" value="F-box-like_dom_sf"/>
</dbReference>
<gene>
    <name evidence="3" type="ORF">Celaphus_00016246</name>
</gene>
<keyword evidence="4" id="KW-1185">Reference proteome</keyword>
<dbReference type="SUPFAM" id="SSF52047">
    <property type="entry name" value="RNI-like"/>
    <property type="match status" value="1"/>
</dbReference>
<organism evidence="3 4">
    <name type="scientific">Cervus elaphus hippelaphus</name>
    <name type="common">European red deer</name>
    <dbReference type="NCBI Taxonomy" id="46360"/>
    <lineage>
        <taxon>Eukaryota</taxon>
        <taxon>Metazoa</taxon>
        <taxon>Chordata</taxon>
        <taxon>Craniata</taxon>
        <taxon>Vertebrata</taxon>
        <taxon>Euteleostomi</taxon>
        <taxon>Mammalia</taxon>
        <taxon>Eutheria</taxon>
        <taxon>Laurasiatheria</taxon>
        <taxon>Artiodactyla</taxon>
        <taxon>Ruminantia</taxon>
        <taxon>Pecora</taxon>
        <taxon>Cervidae</taxon>
        <taxon>Cervinae</taxon>
        <taxon>Cervus</taxon>
    </lineage>
</organism>
<dbReference type="Gene3D" id="3.80.10.10">
    <property type="entry name" value="Ribonuclease Inhibitor"/>
    <property type="match status" value="1"/>
</dbReference>
<dbReference type="InterPro" id="IPR001810">
    <property type="entry name" value="F-box_dom"/>
</dbReference>
<evidence type="ECO:0000259" key="2">
    <source>
        <dbReference type="PROSITE" id="PS50181"/>
    </source>
</evidence>
<evidence type="ECO:0000313" key="4">
    <source>
        <dbReference type="Proteomes" id="UP000242450"/>
    </source>
</evidence>
<feature type="domain" description="F-box" evidence="2">
    <location>
        <begin position="15"/>
        <end position="61"/>
    </location>
</feature>
<dbReference type="Pfam" id="PF12937">
    <property type="entry name" value="F-box-like"/>
    <property type="match status" value="1"/>
</dbReference>
<sequence length="145" mass="16557">MTRTLPKLNQENFPGVSWDSLPDELLLGIFSCLYLPELLNISSVYKRWCHLAFDEFLWQTVDLVGRNLYPDVVGRLLSRGVVAFCCPQSFMDQPLVEHFSPFRLQHLDLSSSVINVSTLYGLLSHCCKLQNLSLGRPPAFRSHCQ</sequence>
<evidence type="ECO:0000313" key="3">
    <source>
        <dbReference type="EMBL" id="OWK04138.1"/>
    </source>
</evidence>
<name>A0A212CDP9_CEREH</name>
<dbReference type="PROSITE" id="PS50181">
    <property type="entry name" value="FBOX"/>
    <property type="match status" value="1"/>
</dbReference>
<proteinExistence type="predicted"/>
<dbReference type="Proteomes" id="UP000242450">
    <property type="component" value="Chromosome 21"/>
</dbReference>
<dbReference type="SUPFAM" id="SSF81383">
    <property type="entry name" value="F-box domain"/>
    <property type="match status" value="1"/>
</dbReference>
<protein>
    <recommendedName>
        <fullName evidence="2">F-box domain-containing protein</fullName>
    </recommendedName>
</protein>
<reference evidence="3 4" key="1">
    <citation type="journal article" date="2018" name="Mol. Genet. Genomics">
        <title>The red deer Cervus elaphus genome CerEla1.0: sequencing, annotating, genes, and chromosomes.</title>
        <authorList>
            <person name="Bana N.A."/>
            <person name="Nyiri A."/>
            <person name="Nagy J."/>
            <person name="Frank K."/>
            <person name="Nagy T."/>
            <person name="Steger V."/>
            <person name="Schiller M."/>
            <person name="Lakatos P."/>
            <person name="Sugar L."/>
            <person name="Horn P."/>
            <person name="Barta E."/>
            <person name="Orosz L."/>
        </authorList>
    </citation>
    <scope>NUCLEOTIDE SEQUENCE [LARGE SCALE GENOMIC DNA]</scope>
    <source>
        <strain evidence="3">Hungarian</strain>
    </source>
</reference>
<dbReference type="EMBL" id="MKHE01000021">
    <property type="protein sequence ID" value="OWK04138.1"/>
    <property type="molecule type" value="Genomic_DNA"/>
</dbReference>
<evidence type="ECO:0000256" key="1">
    <source>
        <dbReference type="ARBA" id="ARBA00022786"/>
    </source>
</evidence>
<dbReference type="AlphaFoldDB" id="A0A212CDP9"/>
<comment type="caution">
    <text evidence="3">The sequence shown here is derived from an EMBL/GenBank/DDBJ whole genome shotgun (WGS) entry which is preliminary data.</text>
</comment>
<accession>A0A212CDP9</accession>
<dbReference type="InterPro" id="IPR032675">
    <property type="entry name" value="LRR_dom_sf"/>
</dbReference>